<evidence type="ECO:0000256" key="2">
    <source>
        <dbReference type="ARBA" id="ARBA00005751"/>
    </source>
</evidence>
<evidence type="ECO:0000256" key="7">
    <source>
        <dbReference type="ARBA" id="ARBA00023010"/>
    </source>
</evidence>
<dbReference type="Proteomes" id="UP000593918">
    <property type="component" value="Chromosome"/>
</dbReference>
<dbReference type="PRINTS" id="PR00303">
    <property type="entry name" value="SECYTRNLCASE"/>
</dbReference>
<organism evidence="12 13">
    <name type="scientific">Bifidobacterium longum subsp. longum</name>
    <dbReference type="NCBI Taxonomy" id="1679"/>
    <lineage>
        <taxon>Bacteria</taxon>
        <taxon>Bacillati</taxon>
        <taxon>Actinomycetota</taxon>
        <taxon>Actinomycetes</taxon>
        <taxon>Bifidobacteriales</taxon>
        <taxon>Bifidobacteriaceae</taxon>
        <taxon>Bifidobacterium</taxon>
    </lineage>
</organism>
<dbReference type="RefSeq" id="WP_200408301.1">
    <property type="nucleotide sequence ID" value="NZ_CP062943.1"/>
</dbReference>
<gene>
    <name evidence="10 12" type="primary">secY</name>
    <name evidence="12" type="ORF">BL5915_00670</name>
</gene>
<evidence type="ECO:0000256" key="4">
    <source>
        <dbReference type="ARBA" id="ARBA00022692"/>
    </source>
</evidence>
<evidence type="ECO:0000256" key="3">
    <source>
        <dbReference type="ARBA" id="ARBA00022448"/>
    </source>
</evidence>
<evidence type="ECO:0000313" key="13">
    <source>
        <dbReference type="Proteomes" id="UP000593918"/>
    </source>
</evidence>
<evidence type="ECO:0000256" key="11">
    <source>
        <dbReference type="RuleBase" id="RU004349"/>
    </source>
</evidence>
<evidence type="ECO:0000256" key="6">
    <source>
        <dbReference type="ARBA" id="ARBA00022989"/>
    </source>
</evidence>
<keyword evidence="8 10" id="KW-0472">Membrane</keyword>
<dbReference type="InterPro" id="IPR026593">
    <property type="entry name" value="SecY"/>
</dbReference>
<dbReference type="FunFam" id="1.10.3370.10:FF:000001">
    <property type="entry name" value="Preprotein translocase subunit SecY"/>
    <property type="match status" value="1"/>
</dbReference>
<dbReference type="EMBL" id="CP062943">
    <property type="protein sequence ID" value="QOL55413.1"/>
    <property type="molecule type" value="Genomic_DNA"/>
</dbReference>
<comment type="subunit">
    <text evidence="10">Component of the Sec protein translocase complex. Heterotrimer consisting of SecY, SecE and SecG subunits. The heterotrimers can form oligomers, although 1 heterotrimer is thought to be able to translocate proteins. Interacts with the ribosome. Interacts with SecDF, and other proteins may be involved. Interacts with SecA.</text>
</comment>
<comment type="function">
    <text evidence="10">The central subunit of the protein translocation channel SecYEG. Consists of two halves formed by TMs 1-5 and 6-10. These two domains form a lateral gate at the front which open onto the bilayer between TMs 2 and 7, and are clamped together by SecE at the back. The channel is closed by both a pore ring composed of hydrophobic SecY resides and a short helix (helix 2A) on the extracellular side of the membrane which forms a plug. The plug probably moves laterally to allow the channel to open. The ring and the pore may move independently.</text>
</comment>
<evidence type="ECO:0000256" key="8">
    <source>
        <dbReference type="ARBA" id="ARBA00023136"/>
    </source>
</evidence>
<dbReference type="NCBIfam" id="TIGR00967">
    <property type="entry name" value="3a0501s007"/>
    <property type="match status" value="1"/>
</dbReference>
<dbReference type="GO" id="GO:0006605">
    <property type="term" value="P:protein targeting"/>
    <property type="evidence" value="ECO:0007669"/>
    <property type="project" value="UniProtKB-UniRule"/>
</dbReference>
<accession>A0A7L9UJW6</accession>
<protein>
    <recommendedName>
        <fullName evidence="9 10">Protein translocase subunit SecY</fullName>
    </recommendedName>
</protein>
<dbReference type="AlphaFoldDB" id="A0A7L9UJW6"/>
<dbReference type="GO" id="GO:0005886">
    <property type="term" value="C:plasma membrane"/>
    <property type="evidence" value="ECO:0007669"/>
    <property type="project" value="UniProtKB-SubCell"/>
</dbReference>
<keyword evidence="10" id="KW-1003">Cell membrane</keyword>
<dbReference type="InterPro" id="IPR023201">
    <property type="entry name" value="SecY_dom_sf"/>
</dbReference>
<keyword evidence="6 10" id="KW-1133">Transmembrane helix</keyword>
<dbReference type="Gene3D" id="1.10.3370.10">
    <property type="entry name" value="SecY subunit domain"/>
    <property type="match status" value="1"/>
</dbReference>
<evidence type="ECO:0000256" key="5">
    <source>
        <dbReference type="ARBA" id="ARBA00022927"/>
    </source>
</evidence>
<sequence length="445" mass="49075">MRTLIQALKTKELRKKILFVLFIIIVYRIGSFIPTPGVDYNVVNKCMATIGSASQENFIGLVNLFSGGAMLQLSIFALGVMPYITASIVVQLLRVVIPRFEALHKEGQSGEAKLTQYTRYLTIGLAVLQSTTILVTARSGALFNYQCDQVIPDGSVWNLVVMVLIMTGGTGLIMWMAELVTDKGIGQGMSILIFMSICSGFLPQLWEIGYGTNGTDGDWTKFGIVVGVLVVILIFVDFVELCQRRVPVQYTRRMIGRKMYGGSSTYLPLKINMSGVIPPIFASSILAIPTLIAQFGKSDQSWVKWINANLANTTSVWYIALYALMIVFFCFFYTSITFNPDETADNMKQYGGFIPGIRAGNATSRYLTYVMNRLNTVGAVYLLFVALIPTVLIMALGLNAKLPFGGTTILIIAGVGLDTLRQAKAQTEQFQYTGFLFENVDHKEG</sequence>
<dbReference type="Pfam" id="PF00344">
    <property type="entry name" value="SecY"/>
    <property type="match status" value="1"/>
</dbReference>
<keyword evidence="7 10" id="KW-0811">Translocation</keyword>
<evidence type="ECO:0000256" key="10">
    <source>
        <dbReference type="HAMAP-Rule" id="MF_01465"/>
    </source>
</evidence>
<feature type="transmembrane region" description="Helical" evidence="10">
    <location>
        <begin position="117"/>
        <end position="136"/>
    </location>
</feature>
<feature type="transmembrane region" description="Helical" evidence="10">
    <location>
        <begin position="374"/>
        <end position="396"/>
    </location>
</feature>
<comment type="similarity">
    <text evidence="2 10 11">Belongs to the SecY/SEC61-alpha family.</text>
</comment>
<dbReference type="InterPro" id="IPR030659">
    <property type="entry name" value="SecY_CS"/>
</dbReference>
<feature type="transmembrane region" description="Helical" evidence="10">
    <location>
        <begin position="222"/>
        <end position="242"/>
    </location>
</feature>
<reference evidence="12 13" key="1">
    <citation type="submission" date="2020-10" db="EMBL/GenBank/DDBJ databases">
        <title>Genome sequencing of Bifidobacterium longum subsp. longum KCTC 5915.</title>
        <authorList>
            <person name="Kim J."/>
        </authorList>
    </citation>
    <scope>NUCLEOTIDE SEQUENCE [LARGE SCALE GENOMIC DNA]</scope>
    <source>
        <strain evidence="12 13">KCTC 5915</strain>
    </source>
</reference>
<dbReference type="GO" id="GO:0065002">
    <property type="term" value="P:intracellular protein transmembrane transport"/>
    <property type="evidence" value="ECO:0007669"/>
    <property type="project" value="UniProtKB-UniRule"/>
</dbReference>
<feature type="transmembrane region" description="Helical" evidence="10">
    <location>
        <begin position="73"/>
        <end position="97"/>
    </location>
</feature>
<feature type="transmembrane region" description="Helical" evidence="10">
    <location>
        <begin position="276"/>
        <end position="296"/>
    </location>
</feature>
<dbReference type="HAMAP" id="MF_01465">
    <property type="entry name" value="SecY"/>
    <property type="match status" value="1"/>
</dbReference>
<dbReference type="SUPFAM" id="SSF103491">
    <property type="entry name" value="Preprotein translocase SecY subunit"/>
    <property type="match status" value="1"/>
</dbReference>
<feature type="transmembrane region" description="Helical" evidence="10">
    <location>
        <begin position="156"/>
        <end position="177"/>
    </location>
</feature>
<evidence type="ECO:0000256" key="1">
    <source>
        <dbReference type="ARBA" id="ARBA00004141"/>
    </source>
</evidence>
<feature type="transmembrane region" description="Helical" evidence="10">
    <location>
        <begin position="184"/>
        <end position="202"/>
    </location>
</feature>
<comment type="subcellular location">
    <subcellularLocation>
        <location evidence="10">Cell membrane</location>
        <topology evidence="10">Multi-pass membrane protein</topology>
    </subcellularLocation>
    <subcellularLocation>
        <location evidence="1">Membrane</location>
        <topology evidence="1">Multi-pass membrane protein</topology>
    </subcellularLocation>
</comment>
<feature type="transmembrane region" description="Helical" evidence="10">
    <location>
        <begin position="316"/>
        <end position="338"/>
    </location>
</feature>
<keyword evidence="5 10" id="KW-0653">Protein transport</keyword>
<feature type="transmembrane region" description="Helical" evidence="10">
    <location>
        <begin position="17"/>
        <end position="35"/>
    </location>
</feature>
<name>A0A7L9UJW6_BIFLL</name>
<dbReference type="PROSITE" id="PS00755">
    <property type="entry name" value="SECY_1"/>
    <property type="match status" value="1"/>
</dbReference>
<proteinExistence type="inferred from homology"/>
<feature type="transmembrane region" description="Helical" evidence="10">
    <location>
        <begin position="402"/>
        <end position="420"/>
    </location>
</feature>
<keyword evidence="4 10" id="KW-0812">Transmembrane</keyword>
<keyword evidence="3 10" id="KW-0813">Transport</keyword>
<evidence type="ECO:0000313" key="12">
    <source>
        <dbReference type="EMBL" id="QOL55413.1"/>
    </source>
</evidence>
<dbReference type="PIRSF" id="PIRSF004557">
    <property type="entry name" value="SecY"/>
    <property type="match status" value="1"/>
</dbReference>
<dbReference type="GO" id="GO:0043952">
    <property type="term" value="P:protein transport by the Sec complex"/>
    <property type="evidence" value="ECO:0007669"/>
    <property type="project" value="UniProtKB-UniRule"/>
</dbReference>
<dbReference type="PANTHER" id="PTHR10906">
    <property type="entry name" value="SECY/SEC61-ALPHA FAMILY MEMBER"/>
    <property type="match status" value="1"/>
</dbReference>
<dbReference type="InterPro" id="IPR002208">
    <property type="entry name" value="SecY/SEC61-alpha"/>
</dbReference>
<evidence type="ECO:0000256" key="9">
    <source>
        <dbReference type="ARBA" id="ARBA00039733"/>
    </source>
</evidence>